<keyword evidence="8" id="KW-0812">Transmembrane</keyword>
<evidence type="ECO:0000259" key="9">
    <source>
        <dbReference type="Pfam" id="PF00135"/>
    </source>
</evidence>
<reference evidence="11" key="2">
    <citation type="submission" date="2025-08" db="UniProtKB">
        <authorList>
            <consortium name="RefSeq"/>
        </authorList>
    </citation>
    <scope>IDENTIFICATION</scope>
    <source>
        <tissue evidence="11">Whole body</tissue>
    </source>
</reference>
<organism evidence="10 11">
    <name type="scientific">Vanessa tameamea</name>
    <name type="common">Kamehameha butterfly</name>
    <dbReference type="NCBI Taxonomy" id="334116"/>
    <lineage>
        <taxon>Eukaryota</taxon>
        <taxon>Metazoa</taxon>
        <taxon>Ecdysozoa</taxon>
        <taxon>Arthropoda</taxon>
        <taxon>Hexapoda</taxon>
        <taxon>Insecta</taxon>
        <taxon>Pterygota</taxon>
        <taxon>Neoptera</taxon>
        <taxon>Endopterygota</taxon>
        <taxon>Lepidoptera</taxon>
        <taxon>Glossata</taxon>
        <taxon>Ditrysia</taxon>
        <taxon>Papilionoidea</taxon>
        <taxon>Nymphalidae</taxon>
        <taxon>Nymphalinae</taxon>
        <taxon>Vanessa</taxon>
    </lineage>
</organism>
<evidence type="ECO:0000313" key="11">
    <source>
        <dbReference type="RefSeq" id="XP_026493745.2"/>
    </source>
</evidence>
<dbReference type="OMA" id="QSHSMDM"/>
<evidence type="ECO:0000256" key="8">
    <source>
        <dbReference type="SAM" id="Phobius"/>
    </source>
</evidence>
<evidence type="ECO:0000256" key="5">
    <source>
        <dbReference type="ARBA" id="ARBA00023157"/>
    </source>
</evidence>
<name>A0A8B8I9Q8_VANTA</name>
<protein>
    <recommendedName>
        <fullName evidence="7">Carboxylic ester hydrolase</fullName>
        <ecNumber evidence="7">3.1.1.-</ecNumber>
    </recommendedName>
</protein>
<gene>
    <name evidence="11" type="primary">LOC113398982</name>
</gene>
<keyword evidence="4 7" id="KW-0378">Hydrolase</keyword>
<dbReference type="GeneID" id="113398982"/>
<feature type="domain" description="Carboxylesterase type B" evidence="9">
    <location>
        <begin position="19"/>
        <end position="512"/>
    </location>
</feature>
<dbReference type="Pfam" id="PF00135">
    <property type="entry name" value="COesterase"/>
    <property type="match status" value="1"/>
</dbReference>
<dbReference type="SUPFAM" id="SSF53474">
    <property type="entry name" value="alpha/beta-Hydrolases"/>
    <property type="match status" value="1"/>
</dbReference>
<dbReference type="InterPro" id="IPR002018">
    <property type="entry name" value="CarbesteraseB"/>
</dbReference>
<feature type="chain" id="PRO_5044949220" description="Carboxylic ester hydrolase" evidence="7">
    <location>
        <begin position="19"/>
        <end position="613"/>
    </location>
</feature>
<evidence type="ECO:0000256" key="1">
    <source>
        <dbReference type="ARBA" id="ARBA00005964"/>
    </source>
</evidence>
<keyword evidence="10" id="KW-1185">Reference proteome</keyword>
<evidence type="ECO:0000256" key="7">
    <source>
        <dbReference type="RuleBase" id="RU361235"/>
    </source>
</evidence>
<evidence type="ECO:0000256" key="6">
    <source>
        <dbReference type="ARBA" id="ARBA00023180"/>
    </source>
</evidence>
<dbReference type="InterPro" id="IPR019819">
    <property type="entry name" value="Carboxylesterase_B_CS"/>
</dbReference>
<keyword evidence="6" id="KW-0325">Glycoprotein</keyword>
<dbReference type="InterPro" id="IPR051093">
    <property type="entry name" value="Neuroligin/BSAL"/>
</dbReference>
<keyword evidence="2" id="KW-0719">Serine esterase</keyword>
<sequence>MDLIYILCLSLLSCSVVGQDPVVNLSQGRVVGIKVFTENSLKPIEVFFGIPYAAPPIGRLRFSPPERHLGWRRTLFAHRLPPRCPHLGNESDISEDCLYLNIWTPRRVDVSLQPVIIILYSDSWLKNGVNLPCQELAAEGFVVVTVAYRLHILAFFTLKSIGARGNLALLDQYMALIWVRENIAAFGGDPNSITLAGHSAGADSVLLHMVSPRSKGLFHRAIIMSPQNIWKAIEKDNDNNNFDIVKLSRGVAQSLGCLSGIESEILQCLKIQSLKDIMSQYSNNWTDIIQPIPDNFLPETEQYLPTTLSAALASAKSPTIPVDVIIGTTDLETINYDNNYEEIINLGGDHLYNQSISTVIPKLLRLLSLDRPETSILLPQIIQWEFLGANIRKENEKQTLKIIEAIARMETSAKWEAGCALLAARLARRISHLYVYHYSQPFGTDLKGQRFNFTGATHGAELFAVLGDALMLQIARRPSSQNEKEIFNKFRKYIKNFVTYGSPSTQKEWPRYMVGDSYIHEVCNADFTDYNQYKLIRRISFWLQYLPRLSNKLTLNEQAEKITISNDGNRLRGGVIALCGISVMFLLLLGVSVVILYKWRTRRPLDIDSQVAN</sequence>
<keyword evidence="8" id="KW-0472">Membrane</keyword>
<dbReference type="GO" id="GO:0052689">
    <property type="term" value="F:carboxylic ester hydrolase activity"/>
    <property type="evidence" value="ECO:0007669"/>
    <property type="project" value="UniProtKB-KW"/>
</dbReference>
<accession>A0A8B8I9Q8</accession>
<dbReference type="PROSITE" id="PS00122">
    <property type="entry name" value="CARBOXYLESTERASE_B_1"/>
    <property type="match status" value="1"/>
</dbReference>
<dbReference type="EC" id="3.1.1.-" evidence="7"/>
<dbReference type="InterPro" id="IPR029058">
    <property type="entry name" value="AB_hydrolase_fold"/>
</dbReference>
<keyword evidence="5" id="KW-1015">Disulfide bond</keyword>
<feature type="transmembrane region" description="Helical" evidence="8">
    <location>
        <begin position="575"/>
        <end position="597"/>
    </location>
</feature>
<keyword evidence="8" id="KW-1133">Transmembrane helix</keyword>
<evidence type="ECO:0000256" key="4">
    <source>
        <dbReference type="ARBA" id="ARBA00022801"/>
    </source>
</evidence>
<evidence type="ECO:0000256" key="3">
    <source>
        <dbReference type="ARBA" id="ARBA00022729"/>
    </source>
</evidence>
<dbReference type="PROSITE" id="PS00941">
    <property type="entry name" value="CARBOXYLESTERASE_B_2"/>
    <property type="match status" value="1"/>
</dbReference>
<keyword evidence="3 7" id="KW-0732">Signal</keyword>
<comment type="similarity">
    <text evidence="1 7">Belongs to the type-B carboxylesterase/lipase family.</text>
</comment>
<proteinExistence type="inferred from homology"/>
<dbReference type="InterPro" id="IPR019826">
    <property type="entry name" value="Carboxylesterase_B_AS"/>
</dbReference>
<dbReference type="Gene3D" id="3.40.50.1820">
    <property type="entry name" value="alpha/beta hydrolase"/>
    <property type="match status" value="1"/>
</dbReference>
<reference evidence="10" key="1">
    <citation type="submission" date="2025-05" db="UniProtKB">
        <authorList>
            <consortium name="RefSeq"/>
        </authorList>
    </citation>
    <scope>NUCLEOTIDE SEQUENCE [LARGE SCALE GENOMIC DNA]</scope>
</reference>
<dbReference type="Proteomes" id="UP001652626">
    <property type="component" value="Chromosome 2"/>
</dbReference>
<dbReference type="OrthoDB" id="19501at2759"/>
<feature type="signal peptide" evidence="7">
    <location>
        <begin position="1"/>
        <end position="18"/>
    </location>
</feature>
<dbReference type="RefSeq" id="XP_026493745.2">
    <property type="nucleotide sequence ID" value="XM_026637960.2"/>
</dbReference>
<evidence type="ECO:0000313" key="10">
    <source>
        <dbReference type="Proteomes" id="UP001652626"/>
    </source>
</evidence>
<dbReference type="PANTHER" id="PTHR43903">
    <property type="entry name" value="NEUROLIGIN"/>
    <property type="match status" value="1"/>
</dbReference>
<dbReference type="AlphaFoldDB" id="A0A8B8I9Q8"/>
<evidence type="ECO:0000256" key="2">
    <source>
        <dbReference type="ARBA" id="ARBA00022487"/>
    </source>
</evidence>